<dbReference type="PANTHER" id="PTHR47918:SF1">
    <property type="entry name" value="DNA-BINDING PROTEIN FIS"/>
    <property type="match status" value="1"/>
</dbReference>
<dbReference type="InterPro" id="IPR050207">
    <property type="entry name" value="Trans_regulatory_Fis"/>
</dbReference>
<proteinExistence type="predicted"/>
<organism evidence="1 2">
    <name type="scientific">Neoasaia chiangmaiensis</name>
    <dbReference type="NCBI Taxonomy" id="320497"/>
    <lineage>
        <taxon>Bacteria</taxon>
        <taxon>Pseudomonadati</taxon>
        <taxon>Pseudomonadota</taxon>
        <taxon>Alphaproteobacteria</taxon>
        <taxon>Acetobacterales</taxon>
        <taxon>Acetobacteraceae</taxon>
        <taxon>Neoasaia</taxon>
    </lineage>
</organism>
<dbReference type="InterPro" id="IPR002197">
    <property type="entry name" value="HTH_Fis"/>
</dbReference>
<evidence type="ECO:0000313" key="2">
    <source>
        <dbReference type="Proteomes" id="UP000188604"/>
    </source>
</evidence>
<reference evidence="1 2" key="1">
    <citation type="submission" date="2016-03" db="EMBL/GenBank/DDBJ databases">
        <title>Acetic acid bacteria sequencing.</title>
        <authorList>
            <person name="Brandt J."/>
            <person name="Jakob F."/>
            <person name="Vogel R.F."/>
        </authorList>
    </citation>
    <scope>NUCLEOTIDE SEQUENCE [LARGE SCALE GENOMIC DNA]</scope>
    <source>
        <strain evidence="1 2">NBRC 101099</strain>
    </source>
</reference>
<dbReference type="EMBL" id="CP014691">
    <property type="protein sequence ID" value="AQS87815.1"/>
    <property type="molecule type" value="Genomic_DNA"/>
</dbReference>
<dbReference type="RefSeq" id="WP_077806811.1">
    <property type="nucleotide sequence ID" value="NZ_BJXS01000002.1"/>
</dbReference>
<protein>
    <submittedName>
        <fullName evidence="1">Uncharacterized protein</fullName>
    </submittedName>
</protein>
<dbReference type="Pfam" id="PF02954">
    <property type="entry name" value="HTH_8"/>
    <property type="match status" value="1"/>
</dbReference>
<dbReference type="PANTHER" id="PTHR47918">
    <property type="entry name" value="DNA-BINDING PROTEIN FIS"/>
    <property type="match status" value="1"/>
</dbReference>
<dbReference type="Proteomes" id="UP000188604">
    <property type="component" value="Chromosome"/>
</dbReference>
<dbReference type="OrthoDB" id="9802388at2"/>
<dbReference type="PRINTS" id="PR01590">
    <property type="entry name" value="HTHFIS"/>
</dbReference>
<dbReference type="InterPro" id="IPR009057">
    <property type="entry name" value="Homeodomain-like_sf"/>
</dbReference>
<dbReference type="Gene3D" id="1.10.10.60">
    <property type="entry name" value="Homeodomain-like"/>
    <property type="match status" value="1"/>
</dbReference>
<name>A0A1U9KPW8_9PROT</name>
<keyword evidence="2" id="KW-1185">Reference proteome</keyword>
<dbReference type="AlphaFoldDB" id="A0A1U9KPW8"/>
<gene>
    <name evidence="1" type="ORF">A0U93_07545</name>
</gene>
<accession>A0A1U9KPW8</accession>
<evidence type="ECO:0000313" key="1">
    <source>
        <dbReference type="EMBL" id="AQS87815.1"/>
    </source>
</evidence>
<dbReference type="SUPFAM" id="SSF46689">
    <property type="entry name" value="Homeodomain-like"/>
    <property type="match status" value="1"/>
</dbReference>
<dbReference type="GO" id="GO:0043565">
    <property type="term" value="F:sequence-specific DNA binding"/>
    <property type="evidence" value="ECO:0007669"/>
    <property type="project" value="InterPro"/>
</dbReference>
<dbReference type="STRING" id="320497.A0U93_07545"/>
<sequence>MSDNSLPEMRPDTRPDALAAFLIRYLTPFLDDGAPVQNLHARVIAEVERPLFRLVLQATDGNQIRAAAILGLNRNTLRKRLRDLEIEPARCVVRR</sequence>
<dbReference type="KEGG" id="nch:A0U93_07545"/>